<evidence type="ECO:0000256" key="3">
    <source>
        <dbReference type="ARBA" id="ARBA00022833"/>
    </source>
</evidence>
<feature type="domain" description="Zinc finger DksA/TraR C4-type" evidence="6">
    <location>
        <begin position="83"/>
        <end position="115"/>
    </location>
</feature>
<evidence type="ECO:0000256" key="2">
    <source>
        <dbReference type="ARBA" id="ARBA00022771"/>
    </source>
</evidence>
<evidence type="ECO:0000256" key="4">
    <source>
        <dbReference type="PROSITE-ProRule" id="PRU00510"/>
    </source>
</evidence>
<dbReference type="InterPro" id="IPR020458">
    <property type="entry name" value="Znf_DskA_TraR_CS"/>
</dbReference>
<dbReference type="InterPro" id="IPR037187">
    <property type="entry name" value="DnaK_N"/>
</dbReference>
<keyword evidence="8" id="KW-1185">Reference proteome</keyword>
<dbReference type="Gene3D" id="1.20.120.910">
    <property type="entry name" value="DksA, coiled-coil domain"/>
    <property type="match status" value="1"/>
</dbReference>
<keyword evidence="1" id="KW-0479">Metal-binding</keyword>
<protein>
    <submittedName>
        <fullName evidence="7">TraR/DksA C4-type zinc finger protein</fullName>
    </submittedName>
</protein>
<dbReference type="KEGG" id="mbet:N8K70_10320"/>
<feature type="zinc finger region" description="dksA C4-type" evidence="4">
    <location>
        <begin position="88"/>
        <end position="112"/>
    </location>
</feature>
<keyword evidence="3" id="KW-0862">Zinc</keyword>
<reference evidence="7 8" key="1">
    <citation type="submission" date="2023-02" db="EMBL/GenBank/DDBJ databases">
        <title>Microbacterium betulae sp. nov., isolated from birch wood.</title>
        <authorList>
            <person name="Pasciak M."/>
            <person name="Pawlik K.J."/>
            <person name="Martynowski D."/>
            <person name="Laczmanski L."/>
            <person name="Ciekot J."/>
            <person name="Szponar B."/>
            <person name="Wojcik-Fatla A."/>
            <person name="Mackiewicz B."/>
            <person name="Farian E."/>
            <person name="Cholewa G."/>
            <person name="Cholewa A."/>
            <person name="Dutkiewicz J."/>
        </authorList>
    </citation>
    <scope>NUCLEOTIDE SEQUENCE [LARGE SCALE GENOMIC DNA]</scope>
    <source>
        <strain evidence="7 8">AB</strain>
    </source>
</reference>
<dbReference type="GO" id="GO:0008270">
    <property type="term" value="F:zinc ion binding"/>
    <property type="evidence" value="ECO:0007669"/>
    <property type="project" value="UniProtKB-KW"/>
</dbReference>
<evidence type="ECO:0000313" key="7">
    <source>
        <dbReference type="EMBL" id="WOF21780.1"/>
    </source>
</evidence>
<dbReference type="PANTHER" id="PTHR33823">
    <property type="entry name" value="RNA POLYMERASE-BINDING TRANSCRIPTION FACTOR DKSA-RELATED"/>
    <property type="match status" value="1"/>
</dbReference>
<keyword evidence="2" id="KW-0863">Zinc-finger</keyword>
<dbReference type="SUPFAM" id="SSF109635">
    <property type="entry name" value="DnaK suppressor protein DksA, alpha-hairpin domain"/>
    <property type="match status" value="1"/>
</dbReference>
<evidence type="ECO:0000256" key="5">
    <source>
        <dbReference type="SAM" id="MobiDB-lite"/>
    </source>
</evidence>
<organism evidence="7 8">
    <name type="scientific">Microbacterium betulae</name>
    <dbReference type="NCBI Taxonomy" id="2981139"/>
    <lineage>
        <taxon>Bacteria</taxon>
        <taxon>Bacillati</taxon>
        <taxon>Actinomycetota</taxon>
        <taxon>Actinomycetes</taxon>
        <taxon>Micrococcales</taxon>
        <taxon>Microbacteriaceae</taxon>
        <taxon>Microbacterium</taxon>
    </lineage>
</organism>
<proteinExistence type="predicted"/>
<accession>A0AA97I5R2</accession>
<dbReference type="InterPro" id="IPR000962">
    <property type="entry name" value="Znf_DskA_TraR"/>
</dbReference>
<evidence type="ECO:0000259" key="6">
    <source>
        <dbReference type="Pfam" id="PF01258"/>
    </source>
</evidence>
<dbReference type="SUPFAM" id="SSF57716">
    <property type="entry name" value="Glucocorticoid receptor-like (DNA-binding domain)"/>
    <property type="match status" value="1"/>
</dbReference>
<dbReference type="AlphaFoldDB" id="A0AA97I5R2"/>
<dbReference type="Proteomes" id="UP001305498">
    <property type="component" value="Chromosome"/>
</dbReference>
<dbReference type="EMBL" id="CP118157">
    <property type="protein sequence ID" value="WOF21780.1"/>
    <property type="molecule type" value="Genomic_DNA"/>
</dbReference>
<gene>
    <name evidence="7" type="ORF">N8K70_10320</name>
</gene>
<dbReference type="RefSeq" id="WP_317138258.1">
    <property type="nucleotide sequence ID" value="NZ_CP118157.1"/>
</dbReference>
<name>A0AA97I5R2_9MICO</name>
<feature type="region of interest" description="Disordered" evidence="5">
    <location>
        <begin position="23"/>
        <end position="57"/>
    </location>
</feature>
<sequence length="118" mass="13025">MPVEGGFAEALRAERLAVEERVRRRESELGELAGARGDANSDDEHDPEGATLSDEWSRLTGLRAQERRELERIDAAAARLRDGTFGVCEGCGSKIPRERLRVRPTATRCVSCASSSRR</sequence>
<evidence type="ECO:0000256" key="1">
    <source>
        <dbReference type="ARBA" id="ARBA00022723"/>
    </source>
</evidence>
<evidence type="ECO:0000313" key="8">
    <source>
        <dbReference type="Proteomes" id="UP001305498"/>
    </source>
</evidence>
<dbReference type="PROSITE" id="PS51128">
    <property type="entry name" value="ZF_DKSA_2"/>
    <property type="match status" value="1"/>
</dbReference>
<dbReference type="Pfam" id="PF01258">
    <property type="entry name" value="zf-dskA_traR"/>
    <property type="match status" value="1"/>
</dbReference>
<dbReference type="PROSITE" id="PS01102">
    <property type="entry name" value="ZF_DKSA_1"/>
    <property type="match status" value="1"/>
</dbReference>